<dbReference type="AlphaFoldDB" id="A0A382X9E1"/>
<name>A0A382X9E1_9ZZZZ</name>
<proteinExistence type="predicted"/>
<accession>A0A382X9E1</accession>
<feature type="non-terminal residue" evidence="2">
    <location>
        <position position="1"/>
    </location>
</feature>
<dbReference type="InterPro" id="IPR019219">
    <property type="entry name" value="DUF2130"/>
</dbReference>
<sequence length="272" mass="31150">NAEFDLGEGYKKHLKNLEAKTRAEAEKKGKDSAKKEIQETKKKAAEWAKEKIKAEQEKKEIQKKLQAEQQKNKQADKKYKDHYANLSDSQIKAAKEDLEQKQSEKDKLNALKLDRLQKKLSEAEKTIKQGVTVDQGAGQVGQLIEFLREKVFKHTEDKFTSYGTGEEGGDVLQEVIEKGESICNILYESKKTKGWSNKWIGKLQKDMTDTKAIVGMIFSVTVPKSFNEDELFQHTGNIFICRYDYSALKILALTQRHLLTQLHKERGNGKEN</sequence>
<feature type="non-terminal residue" evidence="2">
    <location>
        <position position="272"/>
    </location>
</feature>
<dbReference type="EMBL" id="UINC01165529">
    <property type="protein sequence ID" value="SVD66968.1"/>
    <property type="molecule type" value="Genomic_DNA"/>
</dbReference>
<dbReference type="Pfam" id="PF09903">
    <property type="entry name" value="DUF2130"/>
    <property type="match status" value="1"/>
</dbReference>
<organism evidence="2">
    <name type="scientific">marine metagenome</name>
    <dbReference type="NCBI Taxonomy" id="408172"/>
    <lineage>
        <taxon>unclassified sequences</taxon>
        <taxon>metagenomes</taxon>
        <taxon>ecological metagenomes</taxon>
    </lineage>
</organism>
<reference evidence="2" key="1">
    <citation type="submission" date="2018-05" db="EMBL/GenBank/DDBJ databases">
        <authorList>
            <person name="Lanie J.A."/>
            <person name="Ng W.-L."/>
            <person name="Kazmierczak K.M."/>
            <person name="Andrzejewski T.M."/>
            <person name="Davidsen T.M."/>
            <person name="Wayne K.J."/>
            <person name="Tettelin H."/>
            <person name="Glass J.I."/>
            <person name="Rusch D."/>
            <person name="Podicherti R."/>
            <person name="Tsui H.-C.T."/>
            <person name="Winkler M.E."/>
        </authorList>
    </citation>
    <scope>NUCLEOTIDE SEQUENCE</scope>
</reference>
<evidence type="ECO:0000256" key="1">
    <source>
        <dbReference type="SAM" id="MobiDB-lite"/>
    </source>
</evidence>
<evidence type="ECO:0000313" key="2">
    <source>
        <dbReference type="EMBL" id="SVD66968.1"/>
    </source>
</evidence>
<gene>
    <name evidence="2" type="ORF">METZ01_LOCUS419822</name>
</gene>
<feature type="region of interest" description="Disordered" evidence="1">
    <location>
        <begin position="21"/>
        <end position="82"/>
    </location>
</feature>
<protein>
    <submittedName>
        <fullName evidence="2">Uncharacterized protein</fullName>
    </submittedName>
</protein>